<evidence type="ECO:0000313" key="9">
    <source>
        <dbReference type="EMBL" id="SEJ29245.1"/>
    </source>
</evidence>
<feature type="transmembrane region" description="Helical" evidence="8">
    <location>
        <begin position="391"/>
        <end position="409"/>
    </location>
</feature>
<feature type="transmembrane region" description="Helical" evidence="8">
    <location>
        <begin position="20"/>
        <end position="43"/>
    </location>
</feature>
<dbReference type="InterPro" id="IPR026030">
    <property type="entry name" value="Pur-cyt_permease_Fcy2/21/22"/>
</dbReference>
<evidence type="ECO:0000256" key="1">
    <source>
        <dbReference type="ARBA" id="ARBA00004141"/>
    </source>
</evidence>
<feature type="transmembrane region" description="Helical" evidence="8">
    <location>
        <begin position="429"/>
        <end position="447"/>
    </location>
</feature>
<dbReference type="InterPro" id="IPR001248">
    <property type="entry name" value="Pur-cyt_permease"/>
</dbReference>
<dbReference type="Gene3D" id="1.10.4160.10">
    <property type="entry name" value="Hydantoin permease"/>
    <property type="match status" value="1"/>
</dbReference>
<evidence type="ECO:0000256" key="4">
    <source>
        <dbReference type="ARBA" id="ARBA00022692"/>
    </source>
</evidence>
<dbReference type="GO" id="GO:0005886">
    <property type="term" value="C:plasma membrane"/>
    <property type="evidence" value="ECO:0007669"/>
    <property type="project" value="TreeGrafter"/>
</dbReference>
<dbReference type="Pfam" id="PF02133">
    <property type="entry name" value="Transp_cyt_pur"/>
    <property type="match status" value="1"/>
</dbReference>
<dbReference type="STRING" id="84035.SAMN05660742_105160"/>
<dbReference type="GO" id="GO:0022857">
    <property type="term" value="F:transmembrane transporter activity"/>
    <property type="evidence" value="ECO:0007669"/>
    <property type="project" value="InterPro"/>
</dbReference>
<sequence length="461" mass="49763">MVAEKEKVFLLADERQDKPFGLFFLYCAANMGILGLVYGAIVLGFKLSFFQSVLVTILGSFSYGIVGLMSLAGKDTGAVTFVLSRASFGFKGNLIPAIAALIGHAGWLSINVCTGTLTLLALFLTLGIQSTPMIMGVSLSIFIALVLISVFFSHEMLVKIQTGCTYLFGFLTLVILFVIIPKTNWAVLSAMPSGDWLGNFLPALAFVMAGTGIGWTSYAADYSCHQAPMNSSRKVAWAVTLGGVVPLVLMIMVGILLSTQVPDLANSANPIEVIKGALPTQLAMVYYITAVGGLTPQCFLGLKSSKLVLKAANLILNEAMIFIFQALVITIIPIYILFVAQDFQGTLEGFLGIIGKLLAAWSSVFLVDYLMLRKKQGYSEELLSNPEKNKINYKGVISWIVGFVIGLLFSKTFFFNGPFSAGIFEGNSLNVLLTLIISGTLYFFLNLHNGEDSTADISIQK</sequence>
<accession>A0A1H6XXD9</accession>
<evidence type="ECO:0000256" key="7">
    <source>
        <dbReference type="PIRNR" id="PIRNR002744"/>
    </source>
</evidence>
<keyword evidence="6 7" id="KW-0472">Membrane</keyword>
<evidence type="ECO:0000256" key="5">
    <source>
        <dbReference type="ARBA" id="ARBA00022989"/>
    </source>
</evidence>
<feature type="transmembrane region" description="Helical" evidence="8">
    <location>
        <begin position="133"/>
        <end position="152"/>
    </location>
</feature>
<reference evidence="9 10" key="1">
    <citation type="submission" date="2016-10" db="EMBL/GenBank/DDBJ databases">
        <authorList>
            <person name="de Groot N.N."/>
        </authorList>
    </citation>
    <scope>NUCLEOTIDE SEQUENCE [LARGE SCALE GENOMIC DNA]</scope>
    <source>
        <strain evidence="9 10">DSM 2179</strain>
    </source>
</reference>
<protein>
    <submittedName>
        <fullName evidence="9">Purine-cytosine permease</fullName>
    </submittedName>
</protein>
<keyword evidence="5 8" id="KW-1133">Transmembrane helix</keyword>
<dbReference type="RefSeq" id="WP_091830366.1">
    <property type="nucleotide sequence ID" value="NZ_FNZK01000005.1"/>
</dbReference>
<keyword evidence="10" id="KW-1185">Reference proteome</keyword>
<dbReference type="EMBL" id="FNZK01000005">
    <property type="protein sequence ID" value="SEJ29245.1"/>
    <property type="molecule type" value="Genomic_DNA"/>
</dbReference>
<dbReference type="Proteomes" id="UP000199662">
    <property type="component" value="Unassembled WGS sequence"/>
</dbReference>
<feature type="transmembrane region" description="Helical" evidence="8">
    <location>
        <begin position="200"/>
        <end position="223"/>
    </location>
</feature>
<dbReference type="AlphaFoldDB" id="A0A1H6XXD9"/>
<proteinExistence type="inferred from homology"/>
<dbReference type="PIRSF" id="PIRSF002744">
    <property type="entry name" value="Pur-cyt_permease"/>
    <property type="match status" value="1"/>
</dbReference>
<feature type="transmembrane region" description="Helical" evidence="8">
    <location>
        <begin position="314"/>
        <end position="338"/>
    </location>
</feature>
<gene>
    <name evidence="9" type="ORF">SAMN05660742_105160</name>
</gene>
<keyword evidence="3 7" id="KW-0813">Transport</keyword>
<feature type="transmembrane region" description="Helical" evidence="8">
    <location>
        <begin position="350"/>
        <end position="370"/>
    </location>
</feature>
<feature type="transmembrane region" description="Helical" evidence="8">
    <location>
        <begin position="235"/>
        <end position="257"/>
    </location>
</feature>
<comment type="similarity">
    <text evidence="2 7">Belongs to the purine-cytosine permease (2.A.39) family.</text>
</comment>
<dbReference type="PANTHER" id="PTHR31806">
    <property type="entry name" value="PURINE-CYTOSINE PERMEASE FCY2-RELATED"/>
    <property type="match status" value="1"/>
</dbReference>
<dbReference type="PANTHER" id="PTHR31806:SF1">
    <property type="entry name" value="PURINE-CYTOSINE PERMEASE FCY2-RELATED"/>
    <property type="match status" value="1"/>
</dbReference>
<evidence type="ECO:0000256" key="8">
    <source>
        <dbReference type="SAM" id="Phobius"/>
    </source>
</evidence>
<feature type="transmembrane region" description="Helical" evidence="8">
    <location>
        <begin position="49"/>
        <end position="73"/>
    </location>
</feature>
<evidence type="ECO:0000256" key="2">
    <source>
        <dbReference type="ARBA" id="ARBA00008974"/>
    </source>
</evidence>
<feature type="transmembrane region" description="Helical" evidence="8">
    <location>
        <begin position="164"/>
        <end position="180"/>
    </location>
</feature>
<evidence type="ECO:0000256" key="3">
    <source>
        <dbReference type="ARBA" id="ARBA00022448"/>
    </source>
</evidence>
<evidence type="ECO:0000256" key="6">
    <source>
        <dbReference type="ARBA" id="ARBA00023136"/>
    </source>
</evidence>
<feature type="transmembrane region" description="Helical" evidence="8">
    <location>
        <begin position="284"/>
        <end position="302"/>
    </location>
</feature>
<organism evidence="9 10">
    <name type="scientific">Propionispira arboris</name>
    <dbReference type="NCBI Taxonomy" id="84035"/>
    <lineage>
        <taxon>Bacteria</taxon>
        <taxon>Bacillati</taxon>
        <taxon>Bacillota</taxon>
        <taxon>Negativicutes</taxon>
        <taxon>Selenomonadales</taxon>
        <taxon>Selenomonadaceae</taxon>
        <taxon>Propionispira</taxon>
    </lineage>
</organism>
<evidence type="ECO:0000313" key="10">
    <source>
        <dbReference type="Proteomes" id="UP000199662"/>
    </source>
</evidence>
<keyword evidence="4 8" id="KW-0812">Transmembrane</keyword>
<comment type="subcellular location">
    <subcellularLocation>
        <location evidence="1">Membrane</location>
        <topology evidence="1">Multi-pass membrane protein</topology>
    </subcellularLocation>
</comment>
<name>A0A1H6XXD9_9FIRM</name>
<feature type="transmembrane region" description="Helical" evidence="8">
    <location>
        <begin position="94"/>
        <end position="127"/>
    </location>
</feature>